<accession>A0A2C9CY17</accession>
<evidence type="ECO:0000313" key="4">
    <source>
        <dbReference type="Proteomes" id="UP000317227"/>
    </source>
</evidence>
<dbReference type="Proteomes" id="UP000317227">
    <property type="component" value="Segment"/>
</dbReference>
<organism evidence="1 3">
    <name type="scientific">Yersinia phage fHe-Yen9-04</name>
    <dbReference type="NCBI Taxonomy" id="2052742"/>
    <lineage>
        <taxon>Viruses</taxon>
        <taxon>Duplodnaviria</taxon>
        <taxon>Heunggongvirae</taxon>
        <taxon>Uroviricota</taxon>
        <taxon>Caudoviricetes</taxon>
        <taxon>Eneladusvirus</taxon>
        <taxon>Eneladusvirus Yen904</taxon>
    </lineage>
</organism>
<dbReference type="RefSeq" id="YP_009624064.1">
    <property type="nucleotide sequence ID" value="NC_042116.1"/>
</dbReference>
<dbReference type="EMBL" id="LR596615">
    <property type="protein sequence ID" value="VUE36500.1"/>
    <property type="molecule type" value="Genomic_DNA"/>
</dbReference>
<evidence type="ECO:0000313" key="1">
    <source>
        <dbReference type="EMBL" id="SOK58731.1"/>
    </source>
</evidence>
<gene>
    <name evidence="1" type="primary">g454</name>
</gene>
<reference evidence="1" key="1">
    <citation type="submission" date="2017-10" db="EMBL/GenBank/DDBJ databases">
        <authorList>
            <person name="Banno H."/>
            <person name="Chua N.-H."/>
        </authorList>
    </citation>
    <scope>NUCLEOTIDE SEQUENCE [LARGE SCALE GENOMIC DNA]</scope>
</reference>
<dbReference type="Proteomes" id="UP000240931">
    <property type="component" value="Segment"/>
</dbReference>
<reference evidence="2 4" key="3">
    <citation type="submission" date="2019-06" db="EMBL/GenBank/DDBJ databases">
        <authorList>
            <person name="Bower L."/>
            <person name="Leinonen R."/>
        </authorList>
    </citation>
    <scope>NUCLEOTIDE SEQUENCE [LARGE SCALE GENOMIC DNA]</scope>
</reference>
<dbReference type="EMBL" id="LT960551">
    <property type="protein sequence ID" value="SOK58731.1"/>
    <property type="molecule type" value="Genomic_DNA"/>
</dbReference>
<evidence type="ECO:0000313" key="3">
    <source>
        <dbReference type="Proteomes" id="UP000240931"/>
    </source>
</evidence>
<dbReference type="GeneID" id="40100872"/>
<protein>
    <submittedName>
        <fullName evidence="1">G454 protein</fullName>
    </submittedName>
</protein>
<dbReference type="KEGG" id="vg:40100872"/>
<keyword evidence="3" id="KW-1185">Reference proteome</keyword>
<sequence>MRLPSLFDALSSLQTFTVRNKYDSRLQFILLYCIMQPLWIKVKKLDSLYRRFK</sequence>
<evidence type="ECO:0000313" key="2">
    <source>
        <dbReference type="EMBL" id="VUE36500.1"/>
    </source>
</evidence>
<reference evidence="3" key="2">
    <citation type="submission" date="2017-10" db="EMBL/GenBank/DDBJ databases">
        <authorList>
            <person name="Skurnik M."/>
        </authorList>
    </citation>
    <scope>NUCLEOTIDE SEQUENCE [LARGE SCALE GENOMIC DNA]</scope>
</reference>
<proteinExistence type="predicted"/>
<name>A0A2C9CY17_9CAUD</name>